<keyword evidence="1" id="KW-0732">Signal</keyword>
<feature type="chain" id="PRO_5007853611" description="Secreted protein" evidence="1">
    <location>
        <begin position="21"/>
        <end position="70"/>
    </location>
</feature>
<dbReference type="AlphaFoldDB" id="A0A164ULH1"/>
<reference evidence="2 3" key="1">
    <citation type="submission" date="2016-03" db="EMBL/GenBank/DDBJ databases">
        <title>EvidentialGene: Evidence-directed Construction of Genes on Genomes.</title>
        <authorList>
            <person name="Gilbert D.G."/>
            <person name="Choi J.-H."/>
            <person name="Mockaitis K."/>
            <person name="Colbourne J."/>
            <person name="Pfrender M."/>
        </authorList>
    </citation>
    <scope>NUCLEOTIDE SEQUENCE [LARGE SCALE GENOMIC DNA]</scope>
    <source>
        <strain evidence="2 3">Xinb3</strain>
        <tissue evidence="2">Complete organism</tissue>
    </source>
</reference>
<organism evidence="2 3">
    <name type="scientific">Daphnia magna</name>
    <dbReference type="NCBI Taxonomy" id="35525"/>
    <lineage>
        <taxon>Eukaryota</taxon>
        <taxon>Metazoa</taxon>
        <taxon>Ecdysozoa</taxon>
        <taxon>Arthropoda</taxon>
        <taxon>Crustacea</taxon>
        <taxon>Branchiopoda</taxon>
        <taxon>Diplostraca</taxon>
        <taxon>Cladocera</taxon>
        <taxon>Anomopoda</taxon>
        <taxon>Daphniidae</taxon>
        <taxon>Daphnia</taxon>
    </lineage>
</organism>
<proteinExistence type="predicted"/>
<dbReference type="EMBL" id="LRGB01001581">
    <property type="protein sequence ID" value="KZS11472.1"/>
    <property type="molecule type" value="Genomic_DNA"/>
</dbReference>
<protein>
    <recommendedName>
        <fullName evidence="4">Secreted protein</fullName>
    </recommendedName>
</protein>
<dbReference type="Proteomes" id="UP000076858">
    <property type="component" value="Unassembled WGS sequence"/>
</dbReference>
<evidence type="ECO:0000313" key="2">
    <source>
        <dbReference type="EMBL" id="KZS11472.1"/>
    </source>
</evidence>
<evidence type="ECO:0000313" key="3">
    <source>
        <dbReference type="Proteomes" id="UP000076858"/>
    </source>
</evidence>
<sequence>MPLQYFLFTVLRFQLHPALNAFCECYVCLFEINNLGLRQQLMYQVQLKQHDREISCCFGYDLGSLKKQKK</sequence>
<keyword evidence="3" id="KW-1185">Reference proteome</keyword>
<accession>A0A164ULH1</accession>
<evidence type="ECO:0008006" key="4">
    <source>
        <dbReference type="Google" id="ProtNLM"/>
    </source>
</evidence>
<comment type="caution">
    <text evidence="2">The sequence shown here is derived from an EMBL/GenBank/DDBJ whole genome shotgun (WGS) entry which is preliminary data.</text>
</comment>
<name>A0A164ULH1_9CRUS</name>
<evidence type="ECO:0000256" key="1">
    <source>
        <dbReference type="SAM" id="SignalP"/>
    </source>
</evidence>
<gene>
    <name evidence="2" type="ORF">APZ42_024287</name>
</gene>
<feature type="signal peptide" evidence="1">
    <location>
        <begin position="1"/>
        <end position="20"/>
    </location>
</feature>